<name>A0A8H9G3P7_9SPHI</name>
<gene>
    <name evidence="2" type="ORF">GCM10011516_23510</name>
</gene>
<feature type="domain" description="F5/8 type C" evidence="1">
    <location>
        <begin position="226"/>
        <end position="349"/>
    </location>
</feature>
<dbReference type="AlphaFoldDB" id="A0A8H9G3P7"/>
<dbReference type="Pfam" id="PF16389">
    <property type="entry name" value="DUF4998"/>
    <property type="match status" value="1"/>
</dbReference>
<dbReference type="EMBL" id="BMKM01000005">
    <property type="protein sequence ID" value="GGE25156.1"/>
    <property type="molecule type" value="Genomic_DNA"/>
</dbReference>
<proteinExistence type="predicted"/>
<keyword evidence="3" id="KW-1185">Reference proteome</keyword>
<dbReference type="Pfam" id="PF00754">
    <property type="entry name" value="F5_F8_type_C"/>
    <property type="match status" value="1"/>
</dbReference>
<protein>
    <recommendedName>
        <fullName evidence="1">F5/8 type C domain-containing protein</fullName>
    </recommendedName>
</protein>
<evidence type="ECO:0000313" key="3">
    <source>
        <dbReference type="Proteomes" id="UP000614460"/>
    </source>
</evidence>
<dbReference type="Proteomes" id="UP000614460">
    <property type="component" value="Unassembled WGS sequence"/>
</dbReference>
<sequence length="354" mass="40045">MDSEYKDFIVPNGYTYPQRADSLKIYPGFNKLRLVWRTPKSPTVKYAMVHWNNYNDSLKVEWKDNQDSIIVDIPKLSETSYTFFIKNYDEFGNISLPVDGTGTPYGDNYLLGATDRTYILATRDSDKKGTITWGPKTTDLVYTEVRYTTSSGTKKTVRVDFDQDKMTYPDIKPGELFEYRSVFLPRNGIDSIARDWQTSEKPFMYKFPTTKWVATARNGNHPWGDGGGGQPALLFDGNKATGWHSSVGAPLPQVVVTDFNESLELDNIIIYPPAQTNWRYIKNVDIYLSDTPLPADAPSPSWGKPIASATYSGQDAFTIKFDSVKKGRYLAIVFLDSSSGNTYVSFMELEAYGY</sequence>
<reference evidence="2" key="2">
    <citation type="submission" date="2020-09" db="EMBL/GenBank/DDBJ databases">
        <authorList>
            <person name="Sun Q."/>
            <person name="Zhou Y."/>
        </authorList>
    </citation>
    <scope>NUCLEOTIDE SEQUENCE</scope>
    <source>
        <strain evidence="2">CGMCC 1.15966</strain>
    </source>
</reference>
<dbReference type="InterPro" id="IPR000421">
    <property type="entry name" value="FA58C"/>
</dbReference>
<comment type="caution">
    <text evidence="2">The sequence shown here is derived from an EMBL/GenBank/DDBJ whole genome shotgun (WGS) entry which is preliminary data.</text>
</comment>
<dbReference type="Gene3D" id="2.60.120.260">
    <property type="entry name" value="Galactose-binding domain-like"/>
    <property type="match status" value="1"/>
</dbReference>
<organism evidence="2 3">
    <name type="scientific">Sphingobacterium cellulitidis</name>
    <dbReference type="NCBI Taxonomy" id="1768011"/>
    <lineage>
        <taxon>Bacteria</taxon>
        <taxon>Pseudomonadati</taxon>
        <taxon>Bacteroidota</taxon>
        <taxon>Sphingobacteriia</taxon>
        <taxon>Sphingobacteriales</taxon>
        <taxon>Sphingobacteriaceae</taxon>
        <taxon>Sphingobacterium</taxon>
    </lineage>
</organism>
<dbReference type="SUPFAM" id="SSF49785">
    <property type="entry name" value="Galactose-binding domain-like"/>
    <property type="match status" value="1"/>
</dbReference>
<reference evidence="2" key="1">
    <citation type="journal article" date="2014" name="Int. J. Syst. Evol. Microbiol.">
        <title>Complete genome sequence of Corynebacterium casei LMG S-19264T (=DSM 44701T), isolated from a smear-ripened cheese.</title>
        <authorList>
            <consortium name="US DOE Joint Genome Institute (JGI-PGF)"/>
            <person name="Walter F."/>
            <person name="Albersmeier A."/>
            <person name="Kalinowski J."/>
            <person name="Ruckert C."/>
        </authorList>
    </citation>
    <scope>NUCLEOTIDE SEQUENCE</scope>
    <source>
        <strain evidence="2">CGMCC 1.15966</strain>
    </source>
</reference>
<evidence type="ECO:0000259" key="1">
    <source>
        <dbReference type="Pfam" id="PF00754"/>
    </source>
</evidence>
<dbReference type="InterPro" id="IPR008979">
    <property type="entry name" value="Galactose-bd-like_sf"/>
</dbReference>
<accession>A0A8H9G3P7</accession>
<evidence type="ECO:0000313" key="2">
    <source>
        <dbReference type="EMBL" id="GGE25156.1"/>
    </source>
</evidence>